<keyword evidence="1" id="KW-0812">Transmembrane</keyword>
<protein>
    <recommendedName>
        <fullName evidence="4">Integral membrane protein</fullName>
    </recommendedName>
</protein>
<reference evidence="2 3" key="1">
    <citation type="submission" date="2024-01" db="EMBL/GenBank/DDBJ databases">
        <title>Draft genome sequences of nine bacterial species from freshwater ponds near Washington, DC.</title>
        <authorList>
            <person name="Pavloudi C."/>
            <person name="Oliver L."/>
            <person name="Slattery K."/>
            <person name="Lissner G."/>
            <person name="Saw J.H."/>
        </authorList>
    </citation>
    <scope>NUCLEOTIDE SEQUENCE [LARGE SCALE GENOMIC DNA]</scope>
    <source>
        <strain evidence="3">TB1-E2</strain>
    </source>
</reference>
<accession>A0ABZ2GTI5</accession>
<keyword evidence="1" id="KW-1133">Transmembrane helix</keyword>
<sequence length="85" mass="9766">MMRTFLYSILAFVIASIIAWGGLFIWSAMLLKLKQGDSYWDRTPYAADIFFLCWLCFAFGAAIVAALLSRRHDQRLAGTQGRERR</sequence>
<dbReference type="RefSeq" id="WP_338682166.1">
    <property type="nucleotide sequence ID" value="NZ_CP142523.1"/>
</dbReference>
<keyword evidence="3" id="KW-1185">Reference proteome</keyword>
<dbReference type="EMBL" id="CP142523">
    <property type="protein sequence ID" value="WWO49119.1"/>
    <property type="molecule type" value="Genomic_DNA"/>
</dbReference>
<gene>
    <name evidence="2" type="ORF">OPV09_13835</name>
</gene>
<feature type="transmembrane region" description="Helical" evidence="1">
    <location>
        <begin position="49"/>
        <end position="68"/>
    </location>
</feature>
<evidence type="ECO:0000313" key="3">
    <source>
        <dbReference type="Proteomes" id="UP001373909"/>
    </source>
</evidence>
<evidence type="ECO:0008006" key="4">
    <source>
        <dbReference type="Google" id="ProtNLM"/>
    </source>
</evidence>
<evidence type="ECO:0000256" key="1">
    <source>
        <dbReference type="SAM" id="Phobius"/>
    </source>
</evidence>
<feature type="transmembrane region" description="Helical" evidence="1">
    <location>
        <begin position="7"/>
        <end position="29"/>
    </location>
</feature>
<dbReference type="Proteomes" id="UP001373909">
    <property type="component" value="Chromosome"/>
</dbReference>
<keyword evidence="1" id="KW-0472">Membrane</keyword>
<evidence type="ECO:0000313" key="2">
    <source>
        <dbReference type="EMBL" id="WWO49119.1"/>
    </source>
</evidence>
<proteinExistence type="predicted"/>
<organism evidence="2 3">
    <name type="scientific">Janthinobacterium aestuarii</name>
    <dbReference type="NCBI Taxonomy" id="2985511"/>
    <lineage>
        <taxon>Bacteria</taxon>
        <taxon>Pseudomonadati</taxon>
        <taxon>Pseudomonadota</taxon>
        <taxon>Betaproteobacteria</taxon>
        <taxon>Burkholderiales</taxon>
        <taxon>Oxalobacteraceae</taxon>
        <taxon>Janthinobacterium</taxon>
    </lineage>
</organism>
<name>A0ABZ2GTI5_9BURK</name>